<evidence type="ECO:0000313" key="2">
    <source>
        <dbReference type="Proteomes" id="UP000251135"/>
    </source>
</evidence>
<name>A0A363CXF0_9BACT</name>
<comment type="caution">
    <text evidence="1">The sequence shown here is derived from an EMBL/GenBank/DDBJ whole genome shotgun (WGS) entry which is preliminary data.</text>
</comment>
<dbReference type="RefSeq" id="WP_108560090.1">
    <property type="nucleotide sequence ID" value="NZ_MUXE01000014.1"/>
</dbReference>
<proteinExistence type="predicted"/>
<keyword evidence="2" id="KW-1185">Reference proteome</keyword>
<evidence type="ECO:0000313" key="1">
    <source>
        <dbReference type="EMBL" id="PUE63780.1"/>
    </source>
</evidence>
<sequence length="70" mass="8388">MLILKRLRFNLTTINYNYSQSPIYRCFETSFDLFTDIIIYKKLQKSLLYINDEIIEYVISVLEGESLINI</sequence>
<accession>A0A363CXF0</accession>
<dbReference type="Proteomes" id="UP000251135">
    <property type="component" value="Unassembled WGS sequence"/>
</dbReference>
<gene>
    <name evidence="1" type="ORF">B0174_09545</name>
</gene>
<protein>
    <submittedName>
        <fullName evidence="1">Uncharacterized protein</fullName>
    </submittedName>
</protein>
<dbReference type="AlphaFoldDB" id="A0A363CXF0"/>
<dbReference type="EMBL" id="MUXE01000014">
    <property type="protein sequence ID" value="PUE63780.1"/>
    <property type="molecule type" value="Genomic_DNA"/>
</dbReference>
<reference evidence="1 2" key="1">
    <citation type="submission" date="2017-02" db="EMBL/GenBank/DDBJ databases">
        <title>Arcobacter caeni sp. nov, a new Arcobacter species isolated from reclaimed water.</title>
        <authorList>
            <person name="Figueras M.J."/>
            <person name="Perez-Cataluna A."/>
            <person name="Salas-Masso N."/>
        </authorList>
    </citation>
    <scope>NUCLEOTIDE SEQUENCE [LARGE SCALE GENOMIC DNA]</scope>
    <source>
        <strain evidence="1 2">RW17-10</strain>
    </source>
</reference>
<organism evidence="1 2">
    <name type="scientific">Arcobacter caeni</name>
    <dbReference type="NCBI Taxonomy" id="1912877"/>
    <lineage>
        <taxon>Bacteria</taxon>
        <taxon>Pseudomonadati</taxon>
        <taxon>Campylobacterota</taxon>
        <taxon>Epsilonproteobacteria</taxon>
        <taxon>Campylobacterales</taxon>
        <taxon>Arcobacteraceae</taxon>
        <taxon>Arcobacter</taxon>
    </lineage>
</organism>